<proteinExistence type="predicted"/>
<organism evidence="1 2">
    <name type="scientific">Paraburkholderia youngii</name>
    <dbReference type="NCBI Taxonomy" id="2782701"/>
    <lineage>
        <taxon>Bacteria</taxon>
        <taxon>Pseudomonadati</taxon>
        <taxon>Pseudomonadota</taxon>
        <taxon>Betaproteobacteria</taxon>
        <taxon>Burkholderiales</taxon>
        <taxon>Burkholderiaceae</taxon>
        <taxon>Paraburkholderia</taxon>
    </lineage>
</organism>
<sequence>MKQRDVSPAIPYSGSFNPINDLRFAMTRSLPLAIERRTATDALFKLDGRCDQTQSTLSDHKRMTASLLEPGSPEGAAMGNDSVRTTEAPGEFRSLFWDIAFLFRDLPHGLIRHDLFNLI</sequence>
<dbReference type="EMBL" id="JACHDE010000001">
    <property type="protein sequence ID" value="MBB5398200.1"/>
    <property type="molecule type" value="Genomic_DNA"/>
</dbReference>
<evidence type="ECO:0000313" key="2">
    <source>
        <dbReference type="Proteomes" id="UP000592820"/>
    </source>
</evidence>
<name>A0A7W8L110_9BURK</name>
<accession>A0A7W8L110</accession>
<comment type="caution">
    <text evidence="1">The sequence shown here is derived from an EMBL/GenBank/DDBJ whole genome shotgun (WGS) entry which is preliminary data.</text>
</comment>
<evidence type="ECO:0000313" key="1">
    <source>
        <dbReference type="EMBL" id="MBB5398200.1"/>
    </source>
</evidence>
<dbReference type="AlphaFoldDB" id="A0A7W8L110"/>
<protein>
    <submittedName>
        <fullName evidence="1">Uncharacterized protein</fullName>
    </submittedName>
</protein>
<dbReference type="RefSeq" id="WP_184225052.1">
    <property type="nucleotide sequence ID" value="NZ_JACHDE010000001.1"/>
</dbReference>
<dbReference type="Proteomes" id="UP000592820">
    <property type="component" value="Unassembled WGS sequence"/>
</dbReference>
<gene>
    <name evidence="1" type="ORF">HDG41_000236</name>
</gene>
<reference evidence="1 2" key="1">
    <citation type="submission" date="2020-08" db="EMBL/GenBank/DDBJ databases">
        <title>Genomic Encyclopedia of Type Strains, Phase IV (KMG-V): Genome sequencing to study the core and pangenomes of soil and plant-associated prokaryotes.</title>
        <authorList>
            <person name="Whitman W."/>
        </authorList>
    </citation>
    <scope>NUCLEOTIDE SEQUENCE [LARGE SCALE GENOMIC DNA]</scope>
    <source>
        <strain evidence="1 2">JPY162</strain>
    </source>
</reference>